<dbReference type="InterPro" id="IPR007267">
    <property type="entry name" value="GtrA_DPMS_TM"/>
</dbReference>
<keyword evidence="3 6" id="KW-0812">Transmembrane</keyword>
<evidence type="ECO:0000256" key="6">
    <source>
        <dbReference type="SAM" id="Phobius"/>
    </source>
</evidence>
<comment type="similarity">
    <text evidence="2">Belongs to the GtrA family.</text>
</comment>
<keyword evidence="9" id="KW-1185">Reference proteome</keyword>
<evidence type="ECO:0000313" key="9">
    <source>
        <dbReference type="Proteomes" id="UP001363035"/>
    </source>
</evidence>
<gene>
    <name evidence="8" type="ORF">VJ786_03465</name>
</gene>
<evidence type="ECO:0000256" key="2">
    <source>
        <dbReference type="ARBA" id="ARBA00009399"/>
    </source>
</evidence>
<dbReference type="Proteomes" id="UP001363035">
    <property type="component" value="Unassembled WGS sequence"/>
</dbReference>
<feature type="transmembrane region" description="Helical" evidence="6">
    <location>
        <begin position="99"/>
        <end position="119"/>
    </location>
</feature>
<organism evidence="8 9">
    <name type="scientific">Sphingobacterium tenebrionis</name>
    <dbReference type="NCBI Taxonomy" id="3111775"/>
    <lineage>
        <taxon>Bacteria</taxon>
        <taxon>Pseudomonadati</taxon>
        <taxon>Bacteroidota</taxon>
        <taxon>Sphingobacteriia</taxon>
        <taxon>Sphingobacteriales</taxon>
        <taxon>Sphingobacteriaceae</taxon>
        <taxon>Sphingobacterium</taxon>
    </lineage>
</organism>
<evidence type="ECO:0000256" key="5">
    <source>
        <dbReference type="ARBA" id="ARBA00023136"/>
    </source>
</evidence>
<dbReference type="Pfam" id="PF04138">
    <property type="entry name" value="GtrA_DPMS_TM"/>
    <property type="match status" value="1"/>
</dbReference>
<evidence type="ECO:0000313" key="8">
    <source>
        <dbReference type="EMBL" id="MEI5983954.1"/>
    </source>
</evidence>
<feature type="domain" description="GtrA/DPMS transmembrane" evidence="7">
    <location>
        <begin position="10"/>
        <end position="125"/>
    </location>
</feature>
<name>A0ABU8I2K8_9SPHI</name>
<comment type="subcellular location">
    <subcellularLocation>
        <location evidence="1">Membrane</location>
        <topology evidence="1">Multi-pass membrane protein</topology>
    </subcellularLocation>
</comment>
<proteinExistence type="inferred from homology"/>
<keyword evidence="4 6" id="KW-1133">Transmembrane helix</keyword>
<protein>
    <submittedName>
        <fullName evidence="8">GtrA family protein</fullName>
    </submittedName>
</protein>
<evidence type="ECO:0000256" key="3">
    <source>
        <dbReference type="ARBA" id="ARBA00022692"/>
    </source>
</evidence>
<evidence type="ECO:0000259" key="7">
    <source>
        <dbReference type="Pfam" id="PF04138"/>
    </source>
</evidence>
<evidence type="ECO:0000256" key="4">
    <source>
        <dbReference type="ARBA" id="ARBA00022989"/>
    </source>
</evidence>
<reference evidence="8 9" key="1">
    <citation type="submission" date="2024-01" db="EMBL/GenBank/DDBJ databases">
        <title>Sphingobacterium tenebrionis sp. nov., a novel endophyte isolated from tenebrio molitor intestines.</title>
        <authorList>
            <person name="Zhang C."/>
        </authorList>
    </citation>
    <scope>NUCLEOTIDE SEQUENCE [LARGE SCALE GENOMIC DNA]</scope>
    <source>
        <strain evidence="8 9">PU5-4</strain>
    </source>
</reference>
<dbReference type="RefSeq" id="WP_099366639.1">
    <property type="nucleotide sequence ID" value="NZ_JAYLLN010000004.1"/>
</dbReference>
<dbReference type="InterPro" id="IPR051401">
    <property type="entry name" value="GtrA_CellWall_Glycosyl"/>
</dbReference>
<accession>A0ABU8I2K8</accession>
<sequence length="128" mass="14664">MWKLFISLLKFGLVGLLGMGIDFGITWLLKEKLNTNKFFANACGFYCAVVSNYCLNRIWTFSNNNPQIAKQFLQYALFSIIGLGINTLIIYLCSTKWKINFYLAKVFAIGIVFLWNFSINHLITFGHG</sequence>
<comment type="caution">
    <text evidence="8">The sequence shown here is derived from an EMBL/GenBank/DDBJ whole genome shotgun (WGS) entry which is preliminary data.</text>
</comment>
<dbReference type="PANTHER" id="PTHR38459">
    <property type="entry name" value="PROPHAGE BACTOPRENOL-LINKED GLUCOSE TRANSLOCASE HOMOLOG"/>
    <property type="match status" value="1"/>
</dbReference>
<feature type="transmembrane region" description="Helical" evidence="6">
    <location>
        <begin position="6"/>
        <end position="29"/>
    </location>
</feature>
<dbReference type="PANTHER" id="PTHR38459:SF1">
    <property type="entry name" value="PROPHAGE BACTOPRENOL-LINKED GLUCOSE TRANSLOCASE HOMOLOG"/>
    <property type="match status" value="1"/>
</dbReference>
<dbReference type="EMBL" id="JAYLLN010000004">
    <property type="protein sequence ID" value="MEI5983954.1"/>
    <property type="molecule type" value="Genomic_DNA"/>
</dbReference>
<evidence type="ECO:0000256" key="1">
    <source>
        <dbReference type="ARBA" id="ARBA00004141"/>
    </source>
</evidence>
<keyword evidence="5 6" id="KW-0472">Membrane</keyword>
<feature type="transmembrane region" description="Helical" evidence="6">
    <location>
        <begin position="72"/>
        <end position="92"/>
    </location>
</feature>